<organism evidence="2 3">
    <name type="scientific">Amycolatopsis bullii</name>
    <dbReference type="NCBI Taxonomy" id="941987"/>
    <lineage>
        <taxon>Bacteria</taxon>
        <taxon>Bacillati</taxon>
        <taxon>Actinomycetota</taxon>
        <taxon>Actinomycetes</taxon>
        <taxon>Pseudonocardiales</taxon>
        <taxon>Pseudonocardiaceae</taxon>
        <taxon>Amycolatopsis</taxon>
    </lineage>
</organism>
<evidence type="ECO:0000259" key="1">
    <source>
        <dbReference type="Pfam" id="PF00144"/>
    </source>
</evidence>
<keyword evidence="3" id="KW-1185">Reference proteome</keyword>
<evidence type="ECO:0000313" key="3">
    <source>
        <dbReference type="Proteomes" id="UP000649955"/>
    </source>
</evidence>
<dbReference type="InterPro" id="IPR012338">
    <property type="entry name" value="Beta-lactam/transpept-like"/>
</dbReference>
<feature type="domain" description="Beta-lactamase-related" evidence="1">
    <location>
        <begin position="17"/>
        <end position="346"/>
    </location>
</feature>
<name>A0ABQ3KCF9_9PSEU</name>
<dbReference type="Proteomes" id="UP000649955">
    <property type="component" value="Unassembled WGS sequence"/>
</dbReference>
<dbReference type="PANTHER" id="PTHR46825">
    <property type="entry name" value="D-ALANYL-D-ALANINE-CARBOXYPEPTIDASE/ENDOPEPTIDASE AMPH"/>
    <property type="match status" value="1"/>
</dbReference>
<evidence type="ECO:0000313" key="2">
    <source>
        <dbReference type="EMBL" id="GHG14331.1"/>
    </source>
</evidence>
<sequence>MTSTKTRSFDLTRWAPWIEAEMAQRGVPGLAVAVVAGDAPTVSVGFGVTAVDEGQLVTGDTLFRLASVSKVVTTIALLRLVEQGHLELDRPIRHYLPELRLRRQANTERVTLRMLLSHTSGLSEGAIERPWRTERRAPEGLAAFVEEDLPRCPLVGGPGEMYFYSNLAFNLAGRAAEVVTGVPFARLLTEQALEPLGLARTVLDPTVAMTYPLAQRHRTGPDGRVVVRHDGGDDTGFHPAGYVFSTASDMSRVMRMLLGRGRLDGRRVLQPGTVEAMWSPQADVRLSRGLHYGLASLIEPDYKGVRRIGHEGVLRGYCAKLTFAPDQGVGVVVLYNHEYNEQPRFFTTRDRIVDRVFDELLGLPPGPVHPPTTPVTSAEAARVAGRYAKVLGPVVAELVANGTDLLLRYDGRTVPLRAAGPGLFAGPPTDEDLGALPWPRTPYVIDDHVSVGVASADGTPDLITVNGQPYRRIV</sequence>
<reference evidence="3" key="1">
    <citation type="journal article" date="2019" name="Int. J. Syst. Evol. Microbiol.">
        <title>The Global Catalogue of Microorganisms (GCM) 10K type strain sequencing project: providing services to taxonomists for standard genome sequencing and annotation.</title>
        <authorList>
            <consortium name="The Broad Institute Genomics Platform"/>
            <consortium name="The Broad Institute Genome Sequencing Center for Infectious Disease"/>
            <person name="Wu L."/>
            <person name="Ma J."/>
        </authorList>
    </citation>
    <scope>NUCLEOTIDE SEQUENCE [LARGE SCALE GENOMIC DNA]</scope>
    <source>
        <strain evidence="3">CGMCC 4.7680</strain>
    </source>
</reference>
<dbReference type="SUPFAM" id="SSF56601">
    <property type="entry name" value="beta-lactamase/transpeptidase-like"/>
    <property type="match status" value="1"/>
</dbReference>
<comment type="caution">
    <text evidence="2">The sequence shown here is derived from an EMBL/GenBank/DDBJ whole genome shotgun (WGS) entry which is preliminary data.</text>
</comment>
<proteinExistence type="predicted"/>
<dbReference type="Gene3D" id="3.40.710.10">
    <property type="entry name" value="DD-peptidase/beta-lactamase superfamily"/>
    <property type="match status" value="1"/>
</dbReference>
<protein>
    <recommendedName>
        <fullName evidence="1">Beta-lactamase-related domain-containing protein</fullName>
    </recommendedName>
</protein>
<dbReference type="Pfam" id="PF00144">
    <property type="entry name" value="Beta-lactamase"/>
    <property type="match status" value="1"/>
</dbReference>
<dbReference type="InterPro" id="IPR001466">
    <property type="entry name" value="Beta-lactam-related"/>
</dbReference>
<dbReference type="InterPro" id="IPR050491">
    <property type="entry name" value="AmpC-like"/>
</dbReference>
<dbReference type="EMBL" id="BNAW01000013">
    <property type="protein sequence ID" value="GHG14331.1"/>
    <property type="molecule type" value="Genomic_DNA"/>
</dbReference>
<dbReference type="PANTHER" id="PTHR46825:SF9">
    <property type="entry name" value="BETA-LACTAMASE-RELATED DOMAIN-CONTAINING PROTEIN"/>
    <property type="match status" value="1"/>
</dbReference>
<accession>A0ABQ3KCF9</accession>
<dbReference type="RefSeq" id="WP_268246877.1">
    <property type="nucleotide sequence ID" value="NZ_BNAW01000013.1"/>
</dbReference>
<gene>
    <name evidence="2" type="ORF">GCM10017567_35120</name>
</gene>